<evidence type="ECO:0000313" key="1">
    <source>
        <dbReference type="EMBL" id="KAG8632589.1"/>
    </source>
</evidence>
<keyword evidence="2" id="KW-1185">Reference proteome</keyword>
<dbReference type="Proteomes" id="UP000091857">
    <property type="component" value="Chromosome 18"/>
</dbReference>
<comment type="caution">
    <text evidence="1">The sequence shown here is derived from an EMBL/GenBank/DDBJ whole genome shotgun (WGS) entry which is preliminary data.</text>
</comment>
<proteinExistence type="predicted"/>
<organism evidence="1 2">
    <name type="scientific">Manihot esculenta</name>
    <name type="common">Cassava</name>
    <name type="synonym">Jatropha manihot</name>
    <dbReference type="NCBI Taxonomy" id="3983"/>
    <lineage>
        <taxon>Eukaryota</taxon>
        <taxon>Viridiplantae</taxon>
        <taxon>Streptophyta</taxon>
        <taxon>Embryophyta</taxon>
        <taxon>Tracheophyta</taxon>
        <taxon>Spermatophyta</taxon>
        <taxon>Magnoliopsida</taxon>
        <taxon>eudicotyledons</taxon>
        <taxon>Gunneridae</taxon>
        <taxon>Pentapetalae</taxon>
        <taxon>rosids</taxon>
        <taxon>fabids</taxon>
        <taxon>Malpighiales</taxon>
        <taxon>Euphorbiaceae</taxon>
        <taxon>Crotonoideae</taxon>
        <taxon>Manihoteae</taxon>
        <taxon>Manihot</taxon>
    </lineage>
</organism>
<name>A0ACB7FY77_MANES</name>
<reference evidence="2" key="1">
    <citation type="journal article" date="2016" name="Nat. Biotechnol.">
        <title>Sequencing wild and cultivated cassava and related species reveals extensive interspecific hybridization and genetic diversity.</title>
        <authorList>
            <person name="Bredeson J.V."/>
            <person name="Lyons J.B."/>
            <person name="Prochnik S.E."/>
            <person name="Wu G.A."/>
            <person name="Ha C.M."/>
            <person name="Edsinger-Gonzales E."/>
            <person name="Grimwood J."/>
            <person name="Schmutz J."/>
            <person name="Rabbi I.Y."/>
            <person name="Egesi C."/>
            <person name="Nauluvula P."/>
            <person name="Lebot V."/>
            <person name="Ndunguru J."/>
            <person name="Mkamilo G."/>
            <person name="Bart R.S."/>
            <person name="Setter T.L."/>
            <person name="Gleadow R.M."/>
            <person name="Kulakow P."/>
            <person name="Ferguson M.E."/>
            <person name="Rounsley S."/>
            <person name="Rokhsar D.S."/>
        </authorList>
    </citation>
    <scope>NUCLEOTIDE SEQUENCE [LARGE SCALE GENOMIC DNA]</scope>
    <source>
        <strain evidence="2">cv. AM560-2</strain>
    </source>
</reference>
<dbReference type="EMBL" id="CM004404">
    <property type="protein sequence ID" value="KAG8632589.1"/>
    <property type="molecule type" value="Genomic_DNA"/>
</dbReference>
<evidence type="ECO:0000313" key="2">
    <source>
        <dbReference type="Proteomes" id="UP000091857"/>
    </source>
</evidence>
<protein>
    <submittedName>
        <fullName evidence="1">Uncharacterized protein</fullName>
    </submittedName>
</protein>
<sequence length="313" mass="35776">MAMCHALRNSLFTSSQLKLIIPTENKTHSSKLRRGIMCCSPSNSTPSSSVSTTNTTTSNLGPPIIKKRKRYRKPYPGEKQGITEEMRFVAMRLRNLEGKNIRESDNSDDDDDDSQNSQDCNVSKEEENTGEEGEGDGESWVPSMEGFIKYLVDSRLVFDTIERIVDKSDDVSYVYFRKTGLERSEGLAKDLEWFTQHDIAIPEPSTPGVSYAKYLEDLAEKSAPLFLCHFYNIYFSHIASGQVIARQVSEKLLEGRELEFYRWEGDVQELLKGTREKLNMVGEHWSRDVKNKCLKEATKSFRYLGQIVRLIVL</sequence>
<accession>A0ACB7FY77</accession>
<gene>
    <name evidence="1" type="ORF">MANES_18G033500v8</name>
</gene>